<keyword evidence="3" id="KW-0378">Hydrolase</keyword>
<dbReference type="InterPro" id="IPR002901">
    <property type="entry name" value="MGlyc_endo_b_GlcNAc-like_dom"/>
</dbReference>
<dbReference type="PANTHER" id="PTHR30404:SF0">
    <property type="entry name" value="N-ACETYLMURAMOYL-L-ALANINE AMIDASE AMIC"/>
    <property type="match status" value="1"/>
</dbReference>
<reference evidence="5 6" key="1">
    <citation type="submission" date="2019-03" db="EMBL/GenBank/DDBJ databases">
        <title>Metabolic reconstructions from genomes of highly enriched 'Candidatus Accumulibacter' and 'Candidatus Competibacter' bioreactor populations.</title>
        <authorList>
            <person name="Annavajhala M.K."/>
            <person name="Welles L."/>
            <person name="Abbas B."/>
            <person name="Sorokin D."/>
            <person name="Park H."/>
            <person name="Van Loosdrecht M."/>
            <person name="Chandran K."/>
        </authorList>
    </citation>
    <scope>NUCLEOTIDE SEQUENCE [LARGE SCALE GENOMIC DNA]</scope>
    <source>
        <strain evidence="5 6">SBR_S</strain>
    </source>
</reference>
<evidence type="ECO:0000256" key="3">
    <source>
        <dbReference type="ARBA" id="ARBA00022801"/>
    </source>
</evidence>
<evidence type="ECO:0000259" key="4">
    <source>
        <dbReference type="SMART" id="SM00646"/>
    </source>
</evidence>
<comment type="caution">
    <text evidence="5">The sequence shown here is derived from an EMBL/GenBank/DDBJ whole genome shotgun (WGS) entry which is preliminary data.</text>
</comment>
<dbReference type="Pfam" id="PF01520">
    <property type="entry name" value="Amidase_3"/>
    <property type="match status" value="1"/>
</dbReference>
<dbReference type="Pfam" id="PF01832">
    <property type="entry name" value="Glucosaminidase"/>
    <property type="match status" value="1"/>
</dbReference>
<dbReference type="RefSeq" id="WP_169068213.1">
    <property type="nucleotide sequence ID" value="NZ_SPMY01000068.1"/>
</dbReference>
<dbReference type="Gene3D" id="1.10.530.10">
    <property type="match status" value="1"/>
</dbReference>
<evidence type="ECO:0000313" key="6">
    <source>
        <dbReference type="Proteomes" id="UP000749010"/>
    </source>
</evidence>
<feature type="domain" description="MurNAc-LAA" evidence="4">
    <location>
        <begin position="235"/>
        <end position="382"/>
    </location>
</feature>
<dbReference type="Gene3D" id="3.40.630.40">
    <property type="entry name" value="Zn-dependent exopeptidases"/>
    <property type="match status" value="1"/>
</dbReference>
<evidence type="ECO:0000313" key="5">
    <source>
        <dbReference type="EMBL" id="NMQ29759.1"/>
    </source>
</evidence>
<comment type="catalytic activity">
    <reaction evidence="1">
        <text>Hydrolyzes the link between N-acetylmuramoyl residues and L-amino acid residues in certain cell-wall glycopeptides.</text>
        <dbReference type="EC" id="3.5.1.28"/>
    </reaction>
</comment>
<keyword evidence="6" id="KW-1185">Reference proteome</keyword>
<dbReference type="SMART" id="SM00646">
    <property type="entry name" value="Ami_3"/>
    <property type="match status" value="1"/>
</dbReference>
<name>A0ABX1TZR6_9PROT</name>
<dbReference type="EMBL" id="SPMY01000068">
    <property type="protein sequence ID" value="NMQ29759.1"/>
    <property type="molecule type" value="Genomic_DNA"/>
</dbReference>
<protein>
    <recommendedName>
        <fullName evidence="2">N-acetylmuramoyl-L-alanine amidase</fullName>
        <ecNumber evidence="2">3.5.1.28</ecNumber>
    </recommendedName>
</protein>
<sequence>MSTLFDQLVSTYKSMEIAFPDLKPMTLAQWILESGRGESQLAIQHFNFAGLKWRDEMVGFATPVKFEAHDGVDFYCKFSSLKDFIVGYWKFLTRKPYKGWEGKATEGPDAFIGFIGPIFNPAGDEYVKQVRALVKEATDRLNAATAAPTTPALPRVPGAPVVVVIDPGHGGTSKVGGSSPNNAVSPSGELEKNWTLDIAKRTKTALLSKALATGKNVKVFLTRETDINLGLSARANVAKDKGAKLFLAIHFNGFTEKPGEKDVRGVETLIGTVNVNPAEDRQLAAAIQDRVLKAMQEVDPATKTLKNYDRTFGKGFKEQALGVLNDVALGNSTSTHPCRACLVEIEFMDTKEVEDLFRIVPSNSTREANRQKIAEALADGLLSRV</sequence>
<dbReference type="CDD" id="cd02696">
    <property type="entry name" value="MurNAc-LAA"/>
    <property type="match status" value="1"/>
</dbReference>
<dbReference type="EC" id="3.5.1.28" evidence="2"/>
<gene>
    <name evidence="5" type="ORF">E4Q23_19500</name>
</gene>
<dbReference type="PANTHER" id="PTHR30404">
    <property type="entry name" value="N-ACETYLMURAMOYL-L-ALANINE AMIDASE"/>
    <property type="match status" value="1"/>
</dbReference>
<evidence type="ECO:0000256" key="1">
    <source>
        <dbReference type="ARBA" id="ARBA00001561"/>
    </source>
</evidence>
<accession>A0ABX1TZR6</accession>
<proteinExistence type="predicted"/>
<dbReference type="InterPro" id="IPR050695">
    <property type="entry name" value="N-acetylmuramoyl_amidase_3"/>
</dbReference>
<dbReference type="Proteomes" id="UP000749010">
    <property type="component" value="Unassembled WGS sequence"/>
</dbReference>
<organism evidence="5 6">
    <name type="scientific">Candidatus Accumulibacter phosphatis</name>
    <dbReference type="NCBI Taxonomy" id="327160"/>
    <lineage>
        <taxon>Bacteria</taxon>
        <taxon>Pseudomonadati</taxon>
        <taxon>Pseudomonadota</taxon>
        <taxon>Betaproteobacteria</taxon>
        <taxon>Candidatus Accumulibacter</taxon>
    </lineage>
</organism>
<dbReference type="InterPro" id="IPR002508">
    <property type="entry name" value="MurNAc-LAA_cat"/>
</dbReference>
<dbReference type="SUPFAM" id="SSF53187">
    <property type="entry name" value="Zn-dependent exopeptidases"/>
    <property type="match status" value="1"/>
</dbReference>
<evidence type="ECO:0000256" key="2">
    <source>
        <dbReference type="ARBA" id="ARBA00011901"/>
    </source>
</evidence>